<dbReference type="RefSeq" id="WP_053236173.1">
    <property type="nucleotide sequence ID" value="NZ_CP011125.1"/>
</dbReference>
<dbReference type="KEGG" id="samy:DB32_006235"/>
<reference evidence="1 2" key="1">
    <citation type="submission" date="2015-03" db="EMBL/GenBank/DDBJ databases">
        <title>Genome assembly of Sandaracinus amylolyticus DSM 53668.</title>
        <authorList>
            <person name="Sharma G."/>
            <person name="Subramanian S."/>
        </authorList>
    </citation>
    <scope>NUCLEOTIDE SEQUENCE [LARGE SCALE GENOMIC DNA]</scope>
    <source>
        <strain evidence="1 2">DSM 53668</strain>
    </source>
</reference>
<gene>
    <name evidence="1" type="ORF">DB32_006235</name>
</gene>
<dbReference type="EMBL" id="CP011125">
    <property type="protein sequence ID" value="AKF09086.1"/>
    <property type="molecule type" value="Genomic_DNA"/>
</dbReference>
<dbReference type="Proteomes" id="UP000034883">
    <property type="component" value="Chromosome"/>
</dbReference>
<dbReference type="OrthoDB" id="333393at2"/>
<protein>
    <recommendedName>
        <fullName evidence="3">N-acetyltransferase domain-containing protein</fullName>
    </recommendedName>
</protein>
<evidence type="ECO:0000313" key="2">
    <source>
        <dbReference type="Proteomes" id="UP000034883"/>
    </source>
</evidence>
<accession>A0A0F6W729</accession>
<organism evidence="1 2">
    <name type="scientific">Sandaracinus amylolyticus</name>
    <dbReference type="NCBI Taxonomy" id="927083"/>
    <lineage>
        <taxon>Bacteria</taxon>
        <taxon>Pseudomonadati</taxon>
        <taxon>Myxococcota</taxon>
        <taxon>Polyangia</taxon>
        <taxon>Polyangiales</taxon>
        <taxon>Sandaracinaceae</taxon>
        <taxon>Sandaracinus</taxon>
    </lineage>
</organism>
<keyword evidence="2" id="KW-1185">Reference proteome</keyword>
<dbReference type="AlphaFoldDB" id="A0A0F6W729"/>
<name>A0A0F6W729_9BACT</name>
<evidence type="ECO:0008006" key="3">
    <source>
        <dbReference type="Google" id="ProtNLM"/>
    </source>
</evidence>
<proteinExistence type="predicted"/>
<sequence>MQALSLTYDIVPVASLRHGDRDDLWDVYRRHFDAARSELDASLARGSHVIRYRRRGDQRARGLTVISLREAEHAGRRFHWLWAGALAIDRECRGRGLIERSGIETFARFRVRHPSAPLFWLYESISFQSFRMMARSFDVYWPRPDHDTPAWEHGAIDTLARISTGDRWDPERRIVRATGRKHIRHESSQTSVGEDDPLRAFYRRINPGAENGAAVVMLAPLDATNLRAVLRHALSARRT</sequence>
<evidence type="ECO:0000313" key="1">
    <source>
        <dbReference type="EMBL" id="AKF09086.1"/>
    </source>
</evidence>